<organism evidence="2 3">
    <name type="scientific">Stegodyphus mimosarum</name>
    <name type="common">African social velvet spider</name>
    <dbReference type="NCBI Taxonomy" id="407821"/>
    <lineage>
        <taxon>Eukaryota</taxon>
        <taxon>Metazoa</taxon>
        <taxon>Ecdysozoa</taxon>
        <taxon>Arthropoda</taxon>
        <taxon>Chelicerata</taxon>
        <taxon>Arachnida</taxon>
        <taxon>Araneae</taxon>
        <taxon>Araneomorphae</taxon>
        <taxon>Entelegynae</taxon>
        <taxon>Eresoidea</taxon>
        <taxon>Eresidae</taxon>
        <taxon>Stegodyphus</taxon>
    </lineage>
</organism>
<evidence type="ECO:0000313" key="2">
    <source>
        <dbReference type="EMBL" id="KFM70330.1"/>
    </source>
</evidence>
<dbReference type="AlphaFoldDB" id="A0A087TYZ1"/>
<dbReference type="GO" id="GO:0072659">
    <property type="term" value="P:protein localization to plasma membrane"/>
    <property type="evidence" value="ECO:0007669"/>
    <property type="project" value="TreeGrafter"/>
</dbReference>
<reference evidence="2 3" key="1">
    <citation type="submission" date="2013-11" db="EMBL/GenBank/DDBJ databases">
        <title>Genome sequencing of Stegodyphus mimosarum.</title>
        <authorList>
            <person name="Bechsgaard J."/>
        </authorList>
    </citation>
    <scope>NUCLEOTIDE SEQUENCE [LARGE SCALE GENOMIC DNA]</scope>
</reference>
<sequence length="78" mass="9181">DVTYGANTKVEDSHRLYQLQKSNFDAEVNTKKAEAQLAYELQAAKMKQKIRSEEIEIEVVERRKLITVEEKEIQRKDK</sequence>
<dbReference type="PANTHER" id="PTHR13806:SF46">
    <property type="entry name" value="FLOTILLIN-1-RELATED"/>
    <property type="match status" value="1"/>
</dbReference>
<keyword evidence="3" id="KW-1185">Reference proteome</keyword>
<proteinExistence type="inferred from homology"/>
<name>A0A087TYZ1_STEMI</name>
<feature type="non-terminal residue" evidence="2">
    <location>
        <position position="1"/>
    </location>
</feature>
<dbReference type="GO" id="GO:0031410">
    <property type="term" value="C:cytoplasmic vesicle"/>
    <property type="evidence" value="ECO:0007669"/>
    <property type="project" value="TreeGrafter"/>
</dbReference>
<dbReference type="GO" id="GO:0002020">
    <property type="term" value="F:protease binding"/>
    <property type="evidence" value="ECO:0007669"/>
    <property type="project" value="TreeGrafter"/>
</dbReference>
<dbReference type="PANTHER" id="PTHR13806">
    <property type="entry name" value="FLOTILLIN-RELATED"/>
    <property type="match status" value="1"/>
</dbReference>
<protein>
    <submittedName>
        <fullName evidence="2">Flotillin-2</fullName>
    </submittedName>
</protein>
<dbReference type="GO" id="GO:0045661">
    <property type="term" value="P:regulation of myoblast differentiation"/>
    <property type="evidence" value="ECO:0007669"/>
    <property type="project" value="TreeGrafter"/>
</dbReference>
<dbReference type="GO" id="GO:0016600">
    <property type="term" value="C:flotillin complex"/>
    <property type="evidence" value="ECO:0007669"/>
    <property type="project" value="TreeGrafter"/>
</dbReference>
<evidence type="ECO:0000256" key="1">
    <source>
        <dbReference type="RuleBase" id="RU366054"/>
    </source>
</evidence>
<dbReference type="OrthoDB" id="6080404at2759"/>
<dbReference type="STRING" id="407821.A0A087TYZ1"/>
<accession>A0A087TYZ1</accession>
<evidence type="ECO:0000313" key="3">
    <source>
        <dbReference type="Proteomes" id="UP000054359"/>
    </source>
</evidence>
<comment type="similarity">
    <text evidence="1">Belongs to the band 7/mec-2 family. Flotillin subfamily.</text>
</comment>
<gene>
    <name evidence="2" type="ORF">X975_01839</name>
</gene>
<dbReference type="Proteomes" id="UP000054359">
    <property type="component" value="Unassembled WGS sequence"/>
</dbReference>
<dbReference type="EMBL" id="KK117385">
    <property type="protein sequence ID" value="KFM70330.1"/>
    <property type="molecule type" value="Genomic_DNA"/>
</dbReference>
<feature type="non-terminal residue" evidence="2">
    <location>
        <position position="78"/>
    </location>
</feature>
<dbReference type="InterPro" id="IPR027705">
    <property type="entry name" value="Flotillin_fam"/>
</dbReference>